<feature type="compositionally biased region" description="Polar residues" evidence="1">
    <location>
        <begin position="38"/>
        <end position="51"/>
    </location>
</feature>
<dbReference type="AlphaFoldDB" id="D6RLT5"/>
<sequence length="156" mass="16688">MAGRDNNSGMRSVPSTPPPTLVGLSSLHSGAGPFQAPSLPSTAPTSLTDLSSPPAYPGDRNTSPFRTHPVYSLEVLNIEVEGVLLQLPKVPFLEYSDTFAEQHGIQTGGGNNQKPVKLDVGLEEFESFLSAFLSRSVYLCPTFTVASLTQSLMYTN</sequence>
<dbReference type="OrthoDB" id="3199068at2759"/>
<dbReference type="EMBL" id="AACS02000004">
    <property type="protein sequence ID" value="EFI27949.1"/>
    <property type="molecule type" value="Genomic_DNA"/>
</dbReference>
<proteinExistence type="predicted"/>
<gene>
    <name evidence="2" type="ORF">CC1G_14440</name>
</gene>
<feature type="region of interest" description="Disordered" evidence="1">
    <location>
        <begin position="1"/>
        <end position="64"/>
    </location>
</feature>
<reference evidence="2 3" key="1">
    <citation type="journal article" date="2010" name="Proc. Natl. Acad. Sci. U.S.A.">
        <title>Insights into evolution of multicellular fungi from the assembled chromosomes of the mushroom Coprinopsis cinerea (Coprinus cinereus).</title>
        <authorList>
            <person name="Stajich J.E."/>
            <person name="Wilke S.K."/>
            <person name="Ahren D."/>
            <person name="Au C.H."/>
            <person name="Birren B.W."/>
            <person name="Borodovsky M."/>
            <person name="Burns C."/>
            <person name="Canback B."/>
            <person name="Casselton L.A."/>
            <person name="Cheng C.K."/>
            <person name="Deng J."/>
            <person name="Dietrich F.S."/>
            <person name="Fargo D.C."/>
            <person name="Farman M.L."/>
            <person name="Gathman A.C."/>
            <person name="Goldberg J."/>
            <person name="Guigo R."/>
            <person name="Hoegger P.J."/>
            <person name="Hooker J.B."/>
            <person name="Huggins A."/>
            <person name="James T.Y."/>
            <person name="Kamada T."/>
            <person name="Kilaru S."/>
            <person name="Kodira C."/>
            <person name="Kues U."/>
            <person name="Kupfer D."/>
            <person name="Kwan H.S."/>
            <person name="Lomsadze A."/>
            <person name="Li W."/>
            <person name="Lilly W.W."/>
            <person name="Ma L.J."/>
            <person name="Mackey A.J."/>
            <person name="Manning G."/>
            <person name="Martin F."/>
            <person name="Muraguchi H."/>
            <person name="Natvig D.O."/>
            <person name="Palmerini H."/>
            <person name="Ramesh M.A."/>
            <person name="Rehmeyer C.J."/>
            <person name="Roe B.A."/>
            <person name="Shenoy N."/>
            <person name="Stanke M."/>
            <person name="Ter-Hovhannisyan V."/>
            <person name="Tunlid A."/>
            <person name="Velagapudi R."/>
            <person name="Vision T.J."/>
            <person name="Zeng Q."/>
            <person name="Zolan M.E."/>
            <person name="Pukkila P.J."/>
        </authorList>
    </citation>
    <scope>NUCLEOTIDE SEQUENCE [LARGE SCALE GENOMIC DNA]</scope>
    <source>
        <strain evidence="3">Okayama-7 / 130 / ATCC MYA-4618 / FGSC 9003</strain>
    </source>
</reference>
<dbReference type="HOGENOM" id="CLU_1686478_0_0_1"/>
<keyword evidence="3" id="KW-1185">Reference proteome</keyword>
<organism evidence="2 3">
    <name type="scientific">Coprinopsis cinerea (strain Okayama-7 / 130 / ATCC MYA-4618 / FGSC 9003)</name>
    <name type="common">Inky cap fungus</name>
    <name type="synonym">Hormographiella aspergillata</name>
    <dbReference type="NCBI Taxonomy" id="240176"/>
    <lineage>
        <taxon>Eukaryota</taxon>
        <taxon>Fungi</taxon>
        <taxon>Dikarya</taxon>
        <taxon>Basidiomycota</taxon>
        <taxon>Agaricomycotina</taxon>
        <taxon>Agaricomycetes</taxon>
        <taxon>Agaricomycetidae</taxon>
        <taxon>Agaricales</taxon>
        <taxon>Agaricineae</taxon>
        <taxon>Psathyrellaceae</taxon>
        <taxon>Coprinopsis</taxon>
    </lineage>
</organism>
<dbReference type="KEGG" id="cci:CC1G_14440"/>
<dbReference type="VEuPathDB" id="FungiDB:CC1G_14440"/>
<dbReference type="InParanoid" id="D6RLT5"/>
<dbReference type="GeneID" id="9378710"/>
<dbReference type="Proteomes" id="UP000001861">
    <property type="component" value="Unassembled WGS sequence"/>
</dbReference>
<accession>D6RLT5</accession>
<protein>
    <submittedName>
        <fullName evidence="2">Uncharacterized protein</fullName>
    </submittedName>
</protein>
<feature type="compositionally biased region" description="Polar residues" evidence="1">
    <location>
        <begin position="1"/>
        <end position="14"/>
    </location>
</feature>
<dbReference type="RefSeq" id="XP_002911443.1">
    <property type="nucleotide sequence ID" value="XM_002911397.1"/>
</dbReference>
<evidence type="ECO:0000256" key="1">
    <source>
        <dbReference type="SAM" id="MobiDB-lite"/>
    </source>
</evidence>
<comment type="caution">
    <text evidence="2">The sequence shown here is derived from an EMBL/GenBank/DDBJ whole genome shotgun (WGS) entry which is preliminary data.</text>
</comment>
<evidence type="ECO:0000313" key="2">
    <source>
        <dbReference type="EMBL" id="EFI27949.1"/>
    </source>
</evidence>
<name>D6RLT5_COPC7</name>
<evidence type="ECO:0000313" key="3">
    <source>
        <dbReference type="Proteomes" id="UP000001861"/>
    </source>
</evidence>